<evidence type="ECO:0000256" key="3">
    <source>
        <dbReference type="ARBA" id="ARBA00022475"/>
    </source>
</evidence>
<feature type="transmembrane region" description="Helical" evidence="7">
    <location>
        <begin position="145"/>
        <end position="165"/>
    </location>
</feature>
<evidence type="ECO:0000256" key="8">
    <source>
        <dbReference type="SAM" id="MobiDB-lite"/>
    </source>
</evidence>
<keyword evidence="10" id="KW-1185">Reference proteome</keyword>
<feature type="transmembrane region" description="Helical" evidence="7">
    <location>
        <begin position="258"/>
        <end position="281"/>
    </location>
</feature>
<organism evidence="9 10">
    <name type="scientific">Pyrocoelia pectoralis</name>
    <dbReference type="NCBI Taxonomy" id="417401"/>
    <lineage>
        <taxon>Eukaryota</taxon>
        <taxon>Metazoa</taxon>
        <taxon>Ecdysozoa</taxon>
        <taxon>Arthropoda</taxon>
        <taxon>Hexapoda</taxon>
        <taxon>Insecta</taxon>
        <taxon>Pterygota</taxon>
        <taxon>Neoptera</taxon>
        <taxon>Endopterygota</taxon>
        <taxon>Coleoptera</taxon>
        <taxon>Polyphaga</taxon>
        <taxon>Elateriformia</taxon>
        <taxon>Elateroidea</taxon>
        <taxon>Lampyridae</taxon>
        <taxon>Lampyrinae</taxon>
        <taxon>Pyrocoelia</taxon>
    </lineage>
</organism>
<comment type="subcellular location">
    <subcellularLocation>
        <location evidence="1">Cell membrane</location>
        <topology evidence="1">Multi-pass membrane protein</topology>
    </subcellularLocation>
    <subcellularLocation>
        <location evidence="7">Membrane</location>
        <topology evidence="7">Multi-pass membrane protein</topology>
    </subcellularLocation>
</comment>
<comment type="caution">
    <text evidence="9">The sequence shown here is derived from an EMBL/GenBank/DDBJ whole genome shotgun (WGS) entry which is preliminary data.</text>
</comment>
<keyword evidence="5 7" id="KW-1133">Transmembrane helix</keyword>
<evidence type="ECO:0000256" key="1">
    <source>
        <dbReference type="ARBA" id="ARBA00004651"/>
    </source>
</evidence>
<protein>
    <recommendedName>
        <fullName evidence="7">XK-related protein</fullName>
    </recommendedName>
</protein>
<feature type="region of interest" description="Disordered" evidence="8">
    <location>
        <begin position="52"/>
        <end position="78"/>
    </location>
</feature>
<name>A0AAN7VKC1_9COLE</name>
<dbReference type="PANTHER" id="PTHR16024:SF27">
    <property type="entry name" value="XK-RELATED PROTEIN"/>
    <property type="match status" value="1"/>
</dbReference>
<dbReference type="InterPro" id="IPR018629">
    <property type="entry name" value="XK-rel"/>
</dbReference>
<accession>A0AAN7VKC1</accession>
<dbReference type="PANTHER" id="PTHR16024">
    <property type="entry name" value="XK-RELATED PROTEIN"/>
    <property type="match status" value="1"/>
</dbReference>
<dbReference type="Proteomes" id="UP001329430">
    <property type="component" value="Chromosome 3"/>
</dbReference>
<comment type="similarity">
    <text evidence="2 7">Belongs to the XK family.</text>
</comment>
<dbReference type="GO" id="GO:0043652">
    <property type="term" value="P:engulfment of apoptotic cell"/>
    <property type="evidence" value="ECO:0007669"/>
    <property type="project" value="TreeGrafter"/>
</dbReference>
<evidence type="ECO:0000256" key="6">
    <source>
        <dbReference type="ARBA" id="ARBA00023136"/>
    </source>
</evidence>
<keyword evidence="6 7" id="KW-0472">Membrane</keyword>
<dbReference type="GO" id="GO:0070782">
    <property type="term" value="P:phosphatidylserine exposure on apoptotic cell surface"/>
    <property type="evidence" value="ECO:0007669"/>
    <property type="project" value="TreeGrafter"/>
</dbReference>
<gene>
    <name evidence="9" type="ORF">RI129_005222</name>
</gene>
<evidence type="ECO:0000256" key="4">
    <source>
        <dbReference type="ARBA" id="ARBA00022692"/>
    </source>
</evidence>
<feature type="transmembrane region" description="Helical" evidence="7">
    <location>
        <begin position="199"/>
        <end position="216"/>
    </location>
</feature>
<dbReference type="GO" id="GO:1902742">
    <property type="term" value="P:apoptotic process involved in development"/>
    <property type="evidence" value="ECO:0007669"/>
    <property type="project" value="TreeGrafter"/>
</dbReference>
<sequence>MAKTTTLFQRFKSQNMGGKCYPWFKPYKVMYTMHDGPLLRRKPSIVYKCRSSHPKKDLHSHQLRSANPSPTLDSRRSSDCYEQPTNSIILAQKSQFEFGRETSVVDGPQRLVLRDISKTDFVKPKRVVNIKALPEDDTGGKTISFIWWVCFLIARMLAISSFSYFYPTEIIWLLSCHFILVVALLLYDVRHDEVRRAKAIFFIFIGFVYLFCLIEFKMKFKKPKFIYNGFFLIMFLENFVMVLVWWFRDIEEILQDWWYKYIFYTIIVCSTLSLLSMCLYLNVLKPKKIVINTVPSE</sequence>
<evidence type="ECO:0000256" key="5">
    <source>
        <dbReference type="ARBA" id="ARBA00022989"/>
    </source>
</evidence>
<dbReference type="InterPro" id="IPR050895">
    <property type="entry name" value="XK-related_scramblase"/>
</dbReference>
<dbReference type="Pfam" id="PF09815">
    <property type="entry name" value="XK-related"/>
    <property type="match status" value="1"/>
</dbReference>
<evidence type="ECO:0000256" key="7">
    <source>
        <dbReference type="RuleBase" id="RU910716"/>
    </source>
</evidence>
<reference evidence="9 10" key="1">
    <citation type="journal article" date="2024" name="Insects">
        <title>An Improved Chromosome-Level Genome Assembly of the Firefly Pyrocoelia pectoralis.</title>
        <authorList>
            <person name="Fu X."/>
            <person name="Meyer-Rochow V.B."/>
            <person name="Ballantyne L."/>
            <person name="Zhu X."/>
        </authorList>
    </citation>
    <scope>NUCLEOTIDE SEQUENCE [LARGE SCALE GENOMIC DNA]</scope>
    <source>
        <strain evidence="9">XCY_ONT2</strain>
    </source>
</reference>
<keyword evidence="4 7" id="KW-0812">Transmembrane</keyword>
<keyword evidence="3" id="KW-1003">Cell membrane</keyword>
<feature type="transmembrane region" description="Helical" evidence="7">
    <location>
        <begin position="225"/>
        <end position="246"/>
    </location>
</feature>
<evidence type="ECO:0000256" key="2">
    <source>
        <dbReference type="ARBA" id="ARBA00008789"/>
    </source>
</evidence>
<proteinExistence type="inferred from homology"/>
<dbReference type="GO" id="GO:0005886">
    <property type="term" value="C:plasma membrane"/>
    <property type="evidence" value="ECO:0007669"/>
    <property type="project" value="UniProtKB-SubCell"/>
</dbReference>
<evidence type="ECO:0000313" key="9">
    <source>
        <dbReference type="EMBL" id="KAK5646758.1"/>
    </source>
</evidence>
<dbReference type="AlphaFoldDB" id="A0AAN7VKC1"/>
<dbReference type="EMBL" id="JAVRBK010000003">
    <property type="protein sequence ID" value="KAK5646758.1"/>
    <property type="molecule type" value="Genomic_DNA"/>
</dbReference>
<feature type="compositionally biased region" description="Polar residues" evidence="8">
    <location>
        <begin position="63"/>
        <end position="72"/>
    </location>
</feature>
<feature type="transmembrane region" description="Helical" evidence="7">
    <location>
        <begin position="170"/>
        <end position="187"/>
    </location>
</feature>
<evidence type="ECO:0000313" key="10">
    <source>
        <dbReference type="Proteomes" id="UP001329430"/>
    </source>
</evidence>